<comment type="caution">
    <text evidence="1">The sequence shown here is derived from an EMBL/GenBank/DDBJ whole genome shotgun (WGS) entry which is preliminary data.</text>
</comment>
<name>A0ABU2CS68_9MICO</name>
<gene>
    <name evidence="1" type="ORF">J2S48_003698</name>
</gene>
<protein>
    <submittedName>
        <fullName evidence="1">Uncharacterized protein</fullName>
    </submittedName>
</protein>
<evidence type="ECO:0000313" key="2">
    <source>
        <dbReference type="Proteomes" id="UP001183585"/>
    </source>
</evidence>
<evidence type="ECO:0000313" key="1">
    <source>
        <dbReference type="EMBL" id="MDR7384183.1"/>
    </source>
</evidence>
<reference evidence="1 2" key="1">
    <citation type="submission" date="2023-07" db="EMBL/GenBank/DDBJ databases">
        <title>Sequencing the genomes of 1000 actinobacteria strains.</title>
        <authorList>
            <person name="Klenk H.-P."/>
        </authorList>
    </citation>
    <scope>NUCLEOTIDE SEQUENCE [LARGE SCALE GENOMIC DNA]</scope>
    <source>
        <strain evidence="1 2">DSM 45554</strain>
    </source>
</reference>
<keyword evidence="2" id="KW-1185">Reference proteome</keyword>
<dbReference type="EMBL" id="JAVDYE010000001">
    <property type="protein sequence ID" value="MDR7384183.1"/>
    <property type="molecule type" value="Genomic_DNA"/>
</dbReference>
<accession>A0ABU2CS68</accession>
<dbReference type="Proteomes" id="UP001183585">
    <property type="component" value="Unassembled WGS sequence"/>
</dbReference>
<proteinExistence type="predicted"/>
<sequence length="57" mass="6084">MAGDAGSACHCDPARSTVRACSSGSQIWAKSLCTRRYRSPVAALARRRSTPSCERIA</sequence>
<organism evidence="1 2">
    <name type="scientific">Promicromonospora iranensis</name>
    <dbReference type="NCBI Taxonomy" id="1105144"/>
    <lineage>
        <taxon>Bacteria</taxon>
        <taxon>Bacillati</taxon>
        <taxon>Actinomycetota</taxon>
        <taxon>Actinomycetes</taxon>
        <taxon>Micrococcales</taxon>
        <taxon>Promicromonosporaceae</taxon>
        <taxon>Promicromonospora</taxon>
    </lineage>
</organism>